<feature type="compositionally biased region" description="Basic residues" evidence="1">
    <location>
        <begin position="374"/>
        <end position="383"/>
    </location>
</feature>
<keyword evidence="3" id="KW-1185">Reference proteome</keyword>
<dbReference type="Proteomes" id="UP000639643">
    <property type="component" value="Unassembled WGS sequence"/>
</dbReference>
<evidence type="ECO:0000256" key="1">
    <source>
        <dbReference type="SAM" id="MobiDB-lite"/>
    </source>
</evidence>
<comment type="caution">
    <text evidence="2">The sequence shown here is derived from an EMBL/GenBank/DDBJ whole genome shotgun (WGS) entry which is preliminary data.</text>
</comment>
<accession>A0A8H6KBZ1</accession>
<organism evidence="2 3">
    <name type="scientific">Colletotrichum musicola</name>
    <dbReference type="NCBI Taxonomy" id="2175873"/>
    <lineage>
        <taxon>Eukaryota</taxon>
        <taxon>Fungi</taxon>
        <taxon>Dikarya</taxon>
        <taxon>Ascomycota</taxon>
        <taxon>Pezizomycotina</taxon>
        <taxon>Sordariomycetes</taxon>
        <taxon>Hypocreomycetidae</taxon>
        <taxon>Glomerellales</taxon>
        <taxon>Glomerellaceae</taxon>
        <taxon>Colletotrichum</taxon>
        <taxon>Colletotrichum orchidearum species complex</taxon>
    </lineage>
</organism>
<gene>
    <name evidence="2" type="ORF">CMUS01_08645</name>
</gene>
<dbReference type="EMBL" id="WIGM01000342">
    <property type="protein sequence ID" value="KAF6828285.1"/>
    <property type="molecule type" value="Genomic_DNA"/>
</dbReference>
<feature type="compositionally biased region" description="Basic and acidic residues" evidence="1">
    <location>
        <begin position="385"/>
        <end position="406"/>
    </location>
</feature>
<dbReference type="OrthoDB" id="4836723at2759"/>
<evidence type="ECO:0000313" key="3">
    <source>
        <dbReference type="Proteomes" id="UP000639643"/>
    </source>
</evidence>
<evidence type="ECO:0000313" key="2">
    <source>
        <dbReference type="EMBL" id="KAF6828285.1"/>
    </source>
</evidence>
<protein>
    <submittedName>
        <fullName evidence="2">Uncharacterized protein</fullName>
    </submittedName>
</protein>
<reference evidence="2" key="1">
    <citation type="journal article" date="2020" name="Phytopathology">
        <title>Genome Sequence Resources of Colletotrichum truncatum, C. plurivorum, C. musicola, and C. sojae: Four Species Pathogenic to Soybean (Glycine max).</title>
        <authorList>
            <person name="Rogerio F."/>
            <person name="Boufleur T.R."/>
            <person name="Ciampi-Guillardi M."/>
            <person name="Sukno S.A."/>
            <person name="Thon M.R."/>
            <person name="Massola Junior N.S."/>
            <person name="Baroncelli R."/>
        </authorList>
    </citation>
    <scope>NUCLEOTIDE SEQUENCE</scope>
    <source>
        <strain evidence="2">LFN0074</strain>
    </source>
</reference>
<dbReference type="AlphaFoldDB" id="A0A8H6KBZ1"/>
<name>A0A8H6KBZ1_9PEZI</name>
<feature type="region of interest" description="Disordered" evidence="1">
    <location>
        <begin position="353"/>
        <end position="452"/>
    </location>
</feature>
<feature type="compositionally biased region" description="Polar residues" evidence="1">
    <location>
        <begin position="426"/>
        <end position="435"/>
    </location>
</feature>
<proteinExistence type="predicted"/>
<sequence>MSLVAASIAEYYAYLDRNKLGVAWENGLPSRGSTYEHARKLLIDPAEQKIKDQERSASTDQVLKAPTTRADDLKLLQEAHAITADNLASNNRYERERDESCSNPVMRPVSLPGSSRPLPIATTLERTKYYLGHDSGDVIFSYRHIPNVQDYKQCFTYQGRVPYSWTVDKYRLRVSAVKVVNILTMLIHFHTNGPNAVFSSRELVQVKSSRIDKRHMASLQKKWETAVRLKPLFGGHRELLRRHFLLQEFVALLFRLEAGQDPKTNTIIEALQPIVDILRSLEPPANDSIPGLQMFVNRYLENEAARAEDQLFRKHEYEHVLVYNESCFDGRPLVDRRKCSIFDHYGQCNGEYIKGKPIFGRGRATGSSWPVSQKLKKQQKQQKKQQQEEKEQKQQEEQKQKQKQEQQQHQQPKPKPKPPGNDRSKNSNPGSPTTKPTRHSSLQKRQTNLPGD</sequence>
<feature type="compositionally biased region" description="Polar residues" evidence="1">
    <location>
        <begin position="443"/>
        <end position="452"/>
    </location>
</feature>